<dbReference type="Pfam" id="PF24871">
    <property type="entry name" value="Piezo_TM1-24"/>
    <property type="match status" value="3"/>
</dbReference>
<feature type="region of interest" description="Disordered" evidence="1">
    <location>
        <begin position="300"/>
        <end position="368"/>
    </location>
</feature>
<evidence type="ECO:0000256" key="2">
    <source>
        <dbReference type="SAM" id="Phobius"/>
    </source>
</evidence>
<feature type="compositionally biased region" description="Acidic residues" evidence="1">
    <location>
        <begin position="303"/>
        <end position="313"/>
    </location>
</feature>
<feature type="transmembrane region" description="Helical" evidence="2">
    <location>
        <begin position="59"/>
        <end position="84"/>
    </location>
</feature>
<gene>
    <name evidence="4" type="ORF">PoB_005698000</name>
</gene>
<sequence>MIPVSLLPILAHIIFHTTLVATATKKEPYGHPFPNCSSSERMLRQLGLQRLDNASIANILRLVLPDVLVLITSIVTLVLARAAFKIERLLGRPPNNSPSLRGQVVPASKNLFRVILDFTQNTLLVAAGVIVPSILGVMYFLVFLAILTLWGCYKSTGIRFGFLRILLLFYTGSHLVVLHLYQFQFFQDALDPSDLAARLLGLTAVVYTDCADVDSILFHDGLRWSVFANFGLLLALYWILSYNVTIWRRRMKGSDHPAYLRWLAWQESHESLASAMSGAGSRQRFPAQSQNETGSMVFSGSYNEEEEPEDEPREDQSRRVYTDRSRLMDNSDDQRQYGSGRVSRRSTTSDNVDKGSDKIETGAGSQGDVVSETPNEVIFEMNKRKAWMSVIVLIMRQSYVLSLIAMMAWSITYHSWLTFVFLLSACFLWMMPNSRKSCLRTSPFVLIYAELLLLAGYIFNMNLEKELPTTVGTYQLSEVGLKRFTDPSLHLGLQAFYTLFLVLTMRQYLSEAHEQPGEEEQGICLQTPRPKTTFLEKLKFQEAVLMLCMVFLEFQEAVLMLCVVFLEFQEAVVMLCVVFLEFQEAVLMLCMVFLEF</sequence>
<dbReference type="EMBL" id="BLXT01006238">
    <property type="protein sequence ID" value="GFO30475.1"/>
    <property type="molecule type" value="Genomic_DNA"/>
</dbReference>
<feature type="transmembrane region" description="Helical" evidence="2">
    <location>
        <begin position="572"/>
        <end position="594"/>
    </location>
</feature>
<feature type="transmembrane region" description="Helical" evidence="2">
    <location>
        <begin position="443"/>
        <end position="459"/>
    </location>
</feature>
<feature type="compositionally biased region" description="Low complexity" evidence="1">
    <location>
        <begin position="338"/>
        <end position="349"/>
    </location>
</feature>
<dbReference type="AlphaFoldDB" id="A0AAV4CCK4"/>
<dbReference type="GO" id="GO:0016020">
    <property type="term" value="C:membrane"/>
    <property type="evidence" value="ECO:0007669"/>
    <property type="project" value="InterPro"/>
</dbReference>
<feature type="transmembrane region" description="Helical" evidence="2">
    <location>
        <begin position="6"/>
        <end position="24"/>
    </location>
</feature>
<feature type="domain" description="Piezo TM1-24" evidence="3">
    <location>
        <begin position="316"/>
        <end position="590"/>
    </location>
</feature>
<feature type="domain" description="Piezo TM1-24" evidence="3">
    <location>
        <begin position="101"/>
        <end position="314"/>
    </location>
</feature>
<evidence type="ECO:0000313" key="5">
    <source>
        <dbReference type="Proteomes" id="UP000735302"/>
    </source>
</evidence>
<comment type="caution">
    <text evidence="4">The sequence shown here is derived from an EMBL/GenBank/DDBJ whole genome shotgun (WGS) entry which is preliminary data.</text>
</comment>
<dbReference type="PANTHER" id="PTHR47049:SF2">
    <property type="entry name" value="PIEZO-TYPE MECHANOSENSITIVE ION CHANNEL HOMOLOG"/>
    <property type="match status" value="1"/>
</dbReference>
<proteinExistence type="predicted"/>
<organism evidence="4 5">
    <name type="scientific">Plakobranchus ocellatus</name>
    <dbReference type="NCBI Taxonomy" id="259542"/>
    <lineage>
        <taxon>Eukaryota</taxon>
        <taxon>Metazoa</taxon>
        <taxon>Spiralia</taxon>
        <taxon>Lophotrochozoa</taxon>
        <taxon>Mollusca</taxon>
        <taxon>Gastropoda</taxon>
        <taxon>Heterobranchia</taxon>
        <taxon>Euthyneura</taxon>
        <taxon>Panpulmonata</taxon>
        <taxon>Sacoglossa</taxon>
        <taxon>Placobranchoidea</taxon>
        <taxon>Plakobranchidae</taxon>
        <taxon>Plakobranchus</taxon>
    </lineage>
</organism>
<dbReference type="GO" id="GO:0008381">
    <property type="term" value="F:mechanosensitive monoatomic ion channel activity"/>
    <property type="evidence" value="ECO:0007669"/>
    <property type="project" value="InterPro"/>
</dbReference>
<feature type="transmembrane region" description="Helical" evidence="2">
    <location>
        <begin position="224"/>
        <end position="244"/>
    </location>
</feature>
<feature type="transmembrane region" description="Helical" evidence="2">
    <location>
        <begin position="162"/>
        <end position="181"/>
    </location>
</feature>
<accession>A0AAV4CCK4</accession>
<feature type="transmembrane region" description="Helical" evidence="2">
    <location>
        <begin position="413"/>
        <end position="431"/>
    </location>
</feature>
<feature type="compositionally biased region" description="Polar residues" evidence="1">
    <location>
        <begin position="286"/>
        <end position="295"/>
    </location>
</feature>
<protein>
    <submittedName>
        <fullName evidence="4">Piezo-type mechanosensitive ion channel component</fullName>
    </submittedName>
</protein>
<evidence type="ECO:0000259" key="3">
    <source>
        <dbReference type="Pfam" id="PF24871"/>
    </source>
</evidence>
<evidence type="ECO:0000256" key="1">
    <source>
        <dbReference type="SAM" id="MobiDB-lite"/>
    </source>
</evidence>
<keyword evidence="2" id="KW-0472">Membrane</keyword>
<feature type="domain" description="Piezo TM1-24" evidence="3">
    <location>
        <begin position="3"/>
        <end position="85"/>
    </location>
</feature>
<dbReference type="InterPro" id="IPR056769">
    <property type="entry name" value="Piezo_TM1-24"/>
</dbReference>
<keyword evidence="2" id="KW-1133">Transmembrane helix</keyword>
<feature type="transmembrane region" description="Helical" evidence="2">
    <location>
        <begin position="123"/>
        <end position="150"/>
    </location>
</feature>
<name>A0AAV4CCK4_9GAST</name>
<dbReference type="Proteomes" id="UP000735302">
    <property type="component" value="Unassembled WGS sequence"/>
</dbReference>
<feature type="compositionally biased region" description="Basic and acidic residues" evidence="1">
    <location>
        <begin position="314"/>
        <end position="335"/>
    </location>
</feature>
<keyword evidence="2" id="KW-0812">Transmembrane</keyword>
<evidence type="ECO:0000313" key="4">
    <source>
        <dbReference type="EMBL" id="GFO30475.1"/>
    </source>
</evidence>
<feature type="transmembrane region" description="Helical" evidence="2">
    <location>
        <begin position="544"/>
        <end position="566"/>
    </location>
</feature>
<dbReference type="PANTHER" id="PTHR47049">
    <property type="entry name" value="PIEZO-TYPE MECHANOSENSITIVE ION CHANNEL HOMOLOG"/>
    <property type="match status" value="1"/>
</dbReference>
<feature type="compositionally biased region" description="Basic and acidic residues" evidence="1">
    <location>
        <begin position="351"/>
        <end position="360"/>
    </location>
</feature>
<feature type="region of interest" description="Disordered" evidence="1">
    <location>
        <begin position="276"/>
        <end position="295"/>
    </location>
</feature>
<feature type="transmembrane region" description="Helical" evidence="2">
    <location>
        <begin position="386"/>
        <end position="407"/>
    </location>
</feature>
<keyword evidence="5" id="KW-1185">Reference proteome</keyword>
<reference evidence="4 5" key="1">
    <citation type="journal article" date="2021" name="Elife">
        <title>Chloroplast acquisition without the gene transfer in kleptoplastic sea slugs, Plakobranchus ocellatus.</title>
        <authorList>
            <person name="Maeda T."/>
            <person name="Takahashi S."/>
            <person name="Yoshida T."/>
            <person name="Shimamura S."/>
            <person name="Takaki Y."/>
            <person name="Nagai Y."/>
            <person name="Toyoda A."/>
            <person name="Suzuki Y."/>
            <person name="Arimoto A."/>
            <person name="Ishii H."/>
            <person name="Satoh N."/>
            <person name="Nishiyama T."/>
            <person name="Hasebe M."/>
            <person name="Maruyama T."/>
            <person name="Minagawa J."/>
            <person name="Obokata J."/>
            <person name="Shigenobu S."/>
        </authorList>
    </citation>
    <scope>NUCLEOTIDE SEQUENCE [LARGE SCALE GENOMIC DNA]</scope>
</reference>
<dbReference type="InterPro" id="IPR027272">
    <property type="entry name" value="Piezo"/>
</dbReference>